<dbReference type="RefSeq" id="WP_358348678.1">
    <property type="nucleotide sequence ID" value="NZ_JBEZFP010000006.1"/>
</dbReference>
<dbReference type="EMBL" id="JBEZFP010000006">
    <property type="protein sequence ID" value="MEU8132597.1"/>
    <property type="molecule type" value="Genomic_DNA"/>
</dbReference>
<dbReference type="PANTHER" id="PTHR43943">
    <property type="entry name" value="DEHYDROGENASE/REDUCTASE (SDR FAMILY) MEMBER 4"/>
    <property type="match status" value="1"/>
</dbReference>
<evidence type="ECO:0000313" key="5">
    <source>
        <dbReference type="Proteomes" id="UP001551482"/>
    </source>
</evidence>
<feature type="domain" description="Ketoreductase" evidence="3">
    <location>
        <begin position="8"/>
        <end position="169"/>
    </location>
</feature>
<protein>
    <submittedName>
        <fullName evidence="4">SDR family oxidoreductase</fullName>
    </submittedName>
</protein>
<dbReference type="PRINTS" id="PR00081">
    <property type="entry name" value="GDHRDH"/>
</dbReference>
<keyword evidence="5" id="KW-1185">Reference proteome</keyword>
<keyword evidence="2" id="KW-0560">Oxidoreductase</keyword>
<dbReference type="InterPro" id="IPR057326">
    <property type="entry name" value="KR_dom"/>
</dbReference>
<proteinExistence type="inferred from homology"/>
<comment type="caution">
    <text evidence="4">The sequence shown here is derived from an EMBL/GenBank/DDBJ whole genome shotgun (WGS) entry which is preliminary data.</text>
</comment>
<evidence type="ECO:0000259" key="3">
    <source>
        <dbReference type="SMART" id="SM00822"/>
    </source>
</evidence>
<dbReference type="Proteomes" id="UP001551482">
    <property type="component" value="Unassembled WGS sequence"/>
</dbReference>
<reference evidence="4 5" key="1">
    <citation type="submission" date="2024-06" db="EMBL/GenBank/DDBJ databases">
        <title>The Natural Products Discovery Center: Release of the First 8490 Sequenced Strains for Exploring Actinobacteria Biosynthetic Diversity.</title>
        <authorList>
            <person name="Kalkreuter E."/>
            <person name="Kautsar S.A."/>
            <person name="Yang D."/>
            <person name="Bader C.D."/>
            <person name="Teijaro C.N."/>
            <person name="Fluegel L."/>
            <person name="Davis C.M."/>
            <person name="Simpson J.R."/>
            <person name="Lauterbach L."/>
            <person name="Steele A.D."/>
            <person name="Gui C."/>
            <person name="Meng S."/>
            <person name="Li G."/>
            <person name="Viehrig K."/>
            <person name="Ye F."/>
            <person name="Su P."/>
            <person name="Kiefer A.F."/>
            <person name="Nichols A."/>
            <person name="Cepeda A.J."/>
            <person name="Yan W."/>
            <person name="Fan B."/>
            <person name="Jiang Y."/>
            <person name="Adhikari A."/>
            <person name="Zheng C.-J."/>
            <person name="Schuster L."/>
            <person name="Cowan T.M."/>
            <person name="Smanski M.J."/>
            <person name="Chevrette M.G."/>
            <person name="De Carvalho L.P.S."/>
            <person name="Shen B."/>
        </authorList>
    </citation>
    <scope>NUCLEOTIDE SEQUENCE [LARGE SCALE GENOMIC DNA]</scope>
    <source>
        <strain evidence="4 5">NPDC048946</strain>
    </source>
</reference>
<organism evidence="4 5">
    <name type="scientific">Streptodolium elevatio</name>
    <dbReference type="NCBI Taxonomy" id="3157996"/>
    <lineage>
        <taxon>Bacteria</taxon>
        <taxon>Bacillati</taxon>
        <taxon>Actinomycetota</taxon>
        <taxon>Actinomycetes</taxon>
        <taxon>Kitasatosporales</taxon>
        <taxon>Streptomycetaceae</taxon>
        <taxon>Streptodolium</taxon>
    </lineage>
</organism>
<name>A0ABV3DB03_9ACTN</name>
<dbReference type="InterPro" id="IPR036291">
    <property type="entry name" value="NAD(P)-bd_dom_sf"/>
</dbReference>
<dbReference type="SUPFAM" id="SSF51735">
    <property type="entry name" value="NAD(P)-binding Rossmann-fold domains"/>
    <property type="match status" value="1"/>
</dbReference>
<dbReference type="Gene3D" id="3.40.50.720">
    <property type="entry name" value="NAD(P)-binding Rossmann-like Domain"/>
    <property type="match status" value="1"/>
</dbReference>
<evidence type="ECO:0000313" key="4">
    <source>
        <dbReference type="EMBL" id="MEU8132597.1"/>
    </source>
</evidence>
<sequence length="261" mass="26450">MDLGLRDRVYLVTGATRGLGLATARALVDDGARVVVTGRGEESVAKAAAELGGAPNAIGIAADNADSGTAERLVAATVSRFGRIDGVLVSVGGPPAGTVMGTDDDQWRDGFESVFLGAVRLARAAANAMGDRSAQGSADEGVIGFVLSMSVRQPIGGLAVSNGLRPGLAMAAKALADELGPRGVRVVGLLPARIDTDRVRELDALSGDAAAARARQEQSIPLGRYGTPEEFGRVAAFLLSPAASYVTGTMVPLDGGALRGL</sequence>
<gene>
    <name evidence="4" type="ORF">AB0C36_03725</name>
</gene>
<dbReference type="InterPro" id="IPR002347">
    <property type="entry name" value="SDR_fam"/>
</dbReference>
<dbReference type="PANTHER" id="PTHR43943:SF17">
    <property type="entry name" value="3-PHENYLPROPIONATE-DIHYDRODIOL_CINNAMIC ACID-DIHYDRODIOL DEHYDROGENASE"/>
    <property type="match status" value="1"/>
</dbReference>
<evidence type="ECO:0000256" key="2">
    <source>
        <dbReference type="ARBA" id="ARBA00023002"/>
    </source>
</evidence>
<comment type="similarity">
    <text evidence="1">Belongs to the short-chain dehydrogenases/reductases (SDR) family.</text>
</comment>
<dbReference type="SMART" id="SM00822">
    <property type="entry name" value="PKS_KR"/>
    <property type="match status" value="1"/>
</dbReference>
<dbReference type="Pfam" id="PF13561">
    <property type="entry name" value="adh_short_C2"/>
    <property type="match status" value="1"/>
</dbReference>
<evidence type="ECO:0000256" key="1">
    <source>
        <dbReference type="ARBA" id="ARBA00006484"/>
    </source>
</evidence>
<accession>A0ABV3DB03</accession>